<dbReference type="PANTHER" id="PTHR46060:SF1">
    <property type="entry name" value="MARINER MOS1 TRANSPOSASE-LIKE PROTEIN"/>
    <property type="match status" value="1"/>
</dbReference>
<dbReference type="AlphaFoldDB" id="A0A4Y2K9H4"/>
<sequence length="125" mass="14245">SQFQLHKILWVAVSYTVGLPVERRHHLQSVCLQGVVLVDQTDENRLGLSLGCKLNAVALTDQTFHLFGPIKQHLGDKHFADDGDVQYEVLLWMRQQPKEFYAAGIGELIKRWNKCINIGGDYVEK</sequence>
<dbReference type="PANTHER" id="PTHR46060">
    <property type="entry name" value="MARINER MOS1 TRANSPOSASE-LIKE PROTEIN"/>
    <property type="match status" value="1"/>
</dbReference>
<accession>A0A4Y2K9H4</accession>
<dbReference type="InterPro" id="IPR052709">
    <property type="entry name" value="Transposase-MT_Hybrid"/>
</dbReference>
<reference evidence="1 2" key="1">
    <citation type="journal article" date="2019" name="Sci. Rep.">
        <title>Orb-weaving spider Araneus ventricosus genome elucidates the spidroin gene catalogue.</title>
        <authorList>
            <person name="Kono N."/>
            <person name="Nakamura H."/>
            <person name="Ohtoshi R."/>
            <person name="Moran D.A.P."/>
            <person name="Shinohara A."/>
            <person name="Yoshida Y."/>
            <person name="Fujiwara M."/>
            <person name="Mori M."/>
            <person name="Tomita M."/>
            <person name="Arakawa K."/>
        </authorList>
    </citation>
    <scope>NUCLEOTIDE SEQUENCE [LARGE SCALE GENOMIC DNA]</scope>
</reference>
<dbReference type="Proteomes" id="UP000499080">
    <property type="component" value="Unassembled WGS sequence"/>
</dbReference>
<gene>
    <name evidence="1" type="ORF">AVEN_128580_1</name>
</gene>
<dbReference type="GO" id="GO:0003676">
    <property type="term" value="F:nucleic acid binding"/>
    <property type="evidence" value="ECO:0007669"/>
    <property type="project" value="InterPro"/>
</dbReference>
<dbReference type="EMBL" id="BGPR01004387">
    <property type="protein sequence ID" value="GBM99070.1"/>
    <property type="molecule type" value="Genomic_DNA"/>
</dbReference>
<protein>
    <submittedName>
        <fullName evidence="1">Uncharacterized protein</fullName>
    </submittedName>
</protein>
<organism evidence="1 2">
    <name type="scientific">Araneus ventricosus</name>
    <name type="common">Orbweaver spider</name>
    <name type="synonym">Epeira ventricosa</name>
    <dbReference type="NCBI Taxonomy" id="182803"/>
    <lineage>
        <taxon>Eukaryota</taxon>
        <taxon>Metazoa</taxon>
        <taxon>Ecdysozoa</taxon>
        <taxon>Arthropoda</taxon>
        <taxon>Chelicerata</taxon>
        <taxon>Arachnida</taxon>
        <taxon>Araneae</taxon>
        <taxon>Araneomorphae</taxon>
        <taxon>Entelegynae</taxon>
        <taxon>Araneoidea</taxon>
        <taxon>Araneidae</taxon>
        <taxon>Araneus</taxon>
    </lineage>
</organism>
<comment type="caution">
    <text evidence="1">The sequence shown here is derived from an EMBL/GenBank/DDBJ whole genome shotgun (WGS) entry which is preliminary data.</text>
</comment>
<keyword evidence="2" id="KW-1185">Reference proteome</keyword>
<feature type="non-terminal residue" evidence="1">
    <location>
        <position position="1"/>
    </location>
</feature>
<dbReference type="OrthoDB" id="6432034at2759"/>
<dbReference type="Gene3D" id="3.30.420.10">
    <property type="entry name" value="Ribonuclease H-like superfamily/Ribonuclease H"/>
    <property type="match status" value="1"/>
</dbReference>
<evidence type="ECO:0000313" key="2">
    <source>
        <dbReference type="Proteomes" id="UP000499080"/>
    </source>
</evidence>
<evidence type="ECO:0000313" key="1">
    <source>
        <dbReference type="EMBL" id="GBM99070.1"/>
    </source>
</evidence>
<name>A0A4Y2K9H4_ARAVE</name>
<proteinExistence type="predicted"/>
<dbReference type="InterPro" id="IPR036397">
    <property type="entry name" value="RNaseH_sf"/>
</dbReference>